<proteinExistence type="predicted"/>
<keyword evidence="3" id="KW-1185">Reference proteome</keyword>
<name>A0ABY3WHF6_9MICC</name>
<organism evidence="2 3">
    <name type="scientific">Arthrobacter sulfonylureivorans</name>
    <dbReference type="NCBI Taxonomy" id="2486855"/>
    <lineage>
        <taxon>Bacteria</taxon>
        <taxon>Bacillati</taxon>
        <taxon>Actinomycetota</taxon>
        <taxon>Actinomycetes</taxon>
        <taxon>Micrococcales</taxon>
        <taxon>Micrococcaceae</taxon>
        <taxon>Arthrobacter</taxon>
    </lineage>
</organism>
<dbReference type="RefSeq" id="WP_241914950.1">
    <property type="nucleotide sequence ID" value="NZ_CP093326.1"/>
</dbReference>
<dbReference type="SUPFAM" id="SSF52218">
    <property type="entry name" value="Flavoproteins"/>
    <property type="match status" value="1"/>
</dbReference>
<accession>A0ABY3WHF6</accession>
<feature type="domain" description="NADPH-dependent FMN reductase-like" evidence="1">
    <location>
        <begin position="8"/>
        <end position="149"/>
    </location>
</feature>
<dbReference type="PANTHER" id="PTHR30543:SF21">
    <property type="entry name" value="NAD(P)H-DEPENDENT FMN REDUCTASE LOT6"/>
    <property type="match status" value="1"/>
</dbReference>
<evidence type="ECO:0000313" key="3">
    <source>
        <dbReference type="Proteomes" id="UP000829069"/>
    </source>
</evidence>
<evidence type="ECO:0000259" key="1">
    <source>
        <dbReference type="Pfam" id="PF03358"/>
    </source>
</evidence>
<sequence length="192" mass="21071">MQLGTLQVIICSTRPGRVGAKIGRWFAEFAQLDLTSKVEVVDLGQIDLPVLNEPEHPASGRYVHQHTKEWSAIVSRGDAFVFVIPEYNHSYNSAVKNAIDYLHVEWRNKAVGFVSYGGVSAGTRAVQALKPVFLSVKAVPVLESVNIPFVSTHFDANGSFVPSPQMCATAKSMIEELCRLDSLMQELRPAGT</sequence>
<dbReference type="Pfam" id="PF03358">
    <property type="entry name" value="FMN_red"/>
    <property type="match status" value="1"/>
</dbReference>
<protein>
    <submittedName>
        <fullName evidence="2">NAD(P)H-dependent oxidoreductase</fullName>
    </submittedName>
</protein>
<dbReference type="InterPro" id="IPR050712">
    <property type="entry name" value="NAD(P)H-dep_reductase"/>
</dbReference>
<reference evidence="2 3" key="1">
    <citation type="submission" date="2022-03" db="EMBL/GenBank/DDBJ databases">
        <title>Isotopic signatures of nitrous oxide derived from detoxification processes.</title>
        <authorList>
            <person name="Behrendt U."/>
            <person name="Buchen C."/>
            <person name="Well R."/>
            <person name="Ulrich A."/>
            <person name="Rohe L."/>
            <person name="Kolb S."/>
            <person name="Schloter M."/>
            <person name="Horn M.A."/>
            <person name="Augustin J."/>
        </authorList>
    </citation>
    <scope>NUCLEOTIDE SEQUENCE [LARGE SCALE GENOMIC DNA]</scope>
    <source>
        <strain evidence="2 3">S4-C24</strain>
    </source>
</reference>
<evidence type="ECO:0000313" key="2">
    <source>
        <dbReference type="EMBL" id="UNK47119.1"/>
    </source>
</evidence>
<dbReference type="Gene3D" id="3.40.50.360">
    <property type="match status" value="1"/>
</dbReference>
<dbReference type="EMBL" id="CP093326">
    <property type="protein sequence ID" value="UNK47119.1"/>
    <property type="molecule type" value="Genomic_DNA"/>
</dbReference>
<dbReference type="InterPro" id="IPR029039">
    <property type="entry name" value="Flavoprotein-like_sf"/>
</dbReference>
<gene>
    <name evidence="2" type="ORF">MNQ99_07185</name>
</gene>
<dbReference type="Proteomes" id="UP000829069">
    <property type="component" value="Chromosome"/>
</dbReference>
<dbReference type="PANTHER" id="PTHR30543">
    <property type="entry name" value="CHROMATE REDUCTASE"/>
    <property type="match status" value="1"/>
</dbReference>
<dbReference type="InterPro" id="IPR005025">
    <property type="entry name" value="FMN_Rdtase-like_dom"/>
</dbReference>